<reference evidence="2" key="2">
    <citation type="journal article" date="2015" name="Data Brief">
        <title>Shoot transcriptome of the giant reed, Arundo donax.</title>
        <authorList>
            <person name="Barrero R.A."/>
            <person name="Guerrero F.D."/>
            <person name="Moolhuijzen P."/>
            <person name="Goolsby J.A."/>
            <person name="Tidwell J."/>
            <person name="Bellgard S.E."/>
            <person name="Bellgard M.I."/>
        </authorList>
    </citation>
    <scope>NUCLEOTIDE SEQUENCE</scope>
    <source>
        <tissue evidence="2">Shoot tissue taken approximately 20 cm above the soil surface</tissue>
    </source>
</reference>
<dbReference type="Gene3D" id="1.20.1300.20">
    <property type="entry name" value="Peptidase C65 Otubain, subdomain 2"/>
    <property type="match status" value="1"/>
</dbReference>
<accession>A0A0A9D201</accession>
<evidence type="ECO:0000313" key="2">
    <source>
        <dbReference type="EMBL" id="JAD79665.1"/>
    </source>
</evidence>
<keyword evidence="1" id="KW-0812">Transmembrane</keyword>
<dbReference type="InterPro" id="IPR042467">
    <property type="entry name" value="Peptidase_C65_otubain_sub2"/>
</dbReference>
<dbReference type="PANTHER" id="PTHR12931:SF17">
    <property type="entry name" value="OS02G0521500 PROTEIN"/>
    <property type="match status" value="1"/>
</dbReference>
<feature type="transmembrane region" description="Helical" evidence="1">
    <location>
        <begin position="438"/>
        <end position="458"/>
    </location>
</feature>
<keyword evidence="1" id="KW-0472">Membrane</keyword>
<dbReference type="InterPro" id="IPR019400">
    <property type="entry name" value="Peptidase_C65_otubain"/>
</dbReference>
<proteinExistence type="predicted"/>
<name>A0A0A9D201_ARUDO</name>
<dbReference type="AlphaFoldDB" id="A0A0A9D201"/>
<protein>
    <submittedName>
        <fullName evidence="2">Uncharacterized protein</fullName>
    </submittedName>
</protein>
<reference evidence="2" key="1">
    <citation type="submission" date="2014-09" db="EMBL/GenBank/DDBJ databases">
        <authorList>
            <person name="Magalhaes I.L.F."/>
            <person name="Oliveira U."/>
            <person name="Santos F.R."/>
            <person name="Vidigal T.H.D.A."/>
            <person name="Brescovit A.D."/>
            <person name="Santos A.J."/>
        </authorList>
    </citation>
    <scope>NUCLEOTIDE SEQUENCE</scope>
    <source>
        <tissue evidence="2">Shoot tissue taken approximately 20 cm above the soil surface</tissue>
    </source>
</reference>
<evidence type="ECO:0000256" key="1">
    <source>
        <dbReference type="SAM" id="Phobius"/>
    </source>
</evidence>
<organism evidence="2">
    <name type="scientific">Arundo donax</name>
    <name type="common">Giant reed</name>
    <name type="synonym">Donax arundinaceus</name>
    <dbReference type="NCBI Taxonomy" id="35708"/>
    <lineage>
        <taxon>Eukaryota</taxon>
        <taxon>Viridiplantae</taxon>
        <taxon>Streptophyta</taxon>
        <taxon>Embryophyta</taxon>
        <taxon>Tracheophyta</taxon>
        <taxon>Spermatophyta</taxon>
        <taxon>Magnoliopsida</taxon>
        <taxon>Liliopsida</taxon>
        <taxon>Poales</taxon>
        <taxon>Poaceae</taxon>
        <taxon>PACMAD clade</taxon>
        <taxon>Arundinoideae</taxon>
        <taxon>Arundineae</taxon>
        <taxon>Arundo</taxon>
    </lineage>
</organism>
<dbReference type="SUPFAM" id="SSF54001">
    <property type="entry name" value="Cysteine proteinases"/>
    <property type="match status" value="1"/>
</dbReference>
<feature type="transmembrane region" description="Helical" evidence="1">
    <location>
        <begin position="321"/>
        <end position="338"/>
    </location>
</feature>
<dbReference type="GO" id="GO:0043130">
    <property type="term" value="F:ubiquitin binding"/>
    <property type="evidence" value="ECO:0007669"/>
    <property type="project" value="TreeGrafter"/>
</dbReference>
<dbReference type="EMBL" id="GBRH01218230">
    <property type="protein sequence ID" value="JAD79665.1"/>
    <property type="molecule type" value="Transcribed_RNA"/>
</dbReference>
<dbReference type="GO" id="GO:0004843">
    <property type="term" value="F:cysteine-type deubiquitinase activity"/>
    <property type="evidence" value="ECO:0007669"/>
    <property type="project" value="TreeGrafter"/>
</dbReference>
<dbReference type="GO" id="GO:0071108">
    <property type="term" value="P:protein K48-linked deubiquitination"/>
    <property type="evidence" value="ECO:0007669"/>
    <property type="project" value="TreeGrafter"/>
</dbReference>
<keyword evidence="1" id="KW-1133">Transmembrane helix</keyword>
<dbReference type="GO" id="GO:0005634">
    <property type="term" value="C:nucleus"/>
    <property type="evidence" value="ECO:0007669"/>
    <property type="project" value="TreeGrafter"/>
</dbReference>
<sequence>MKQQFVKQPTVWPEHWKTSLWSQVKGDTINMLPDRIGRLMRYSNHNSMVTRPHVYRQVIPMTGIIEHYEFLPMVAAKGMIFQTNALLLRRAYSKFRPVFGEGESFYRSFIFSYLEQVLDRPDTHEEHRLLAAIKGVARQHARFGWTSDFSSCRKAFKILIKKVMRWKRHSRWKRIPSTNSYCKQKLLEFFSGYGTMEDIFGFLRLVAAIWICSPSEEYEPRVFELREDYTLKYWCFREVIEQRVFMDHVQITTVVTALGVPPTAYPIVFVSGAKESISVAVADNFWSVKVMDFVRRWAEAVEIKKYKVWGRVVRRKHSSRWIAVMIVLLCIASFPTPTDSFQVHKNVDQAADALGAVNNIVELREIFQRKVGAAVARPGVGSGACRCFVAVIVLGACLLSLASKLIGEADEPTPAGVDHHLMQQEQQFPKIQEVDPTAAMVISVVFCIVLVVLICAVVRR</sequence>
<dbReference type="CDD" id="cd22749">
    <property type="entry name" value="Otubain_C65"/>
    <property type="match status" value="1"/>
</dbReference>
<dbReference type="PANTHER" id="PTHR12931">
    <property type="entry name" value="UBIQUITIN THIOLESTERASE PROTEIN OTUB"/>
    <property type="match status" value="1"/>
</dbReference>
<dbReference type="Pfam" id="PF10275">
    <property type="entry name" value="Peptidase_C65"/>
    <property type="match status" value="1"/>
</dbReference>
<dbReference type="InterPro" id="IPR038765">
    <property type="entry name" value="Papain-like_cys_pep_sf"/>
</dbReference>